<comment type="caution">
    <text evidence="13">Lacks conserved residue(s) required for the propagation of feature annotation.</text>
</comment>
<dbReference type="GeneID" id="98405996"/>
<keyword evidence="15" id="KW-0969">Cilium</keyword>
<dbReference type="AlphaFoldDB" id="A0A0C4YS18"/>
<keyword evidence="5 13" id="KW-1003">Cell membrane</keyword>
<keyword evidence="7 13" id="KW-1005">Bacterial flagellum biogenesis</keyword>
<keyword evidence="17" id="KW-1185">Reference proteome</keyword>
<keyword evidence="8 13" id="KW-0653">Protein transport</keyword>
<dbReference type="Gene3D" id="3.40.1690.10">
    <property type="entry name" value="secretion proteins EscU"/>
    <property type="match status" value="1"/>
</dbReference>
<dbReference type="Pfam" id="PF01312">
    <property type="entry name" value="Bac_export_2"/>
    <property type="match status" value="1"/>
</dbReference>
<evidence type="ECO:0000313" key="18">
    <source>
        <dbReference type="Proteomes" id="UP000397656"/>
    </source>
</evidence>
<evidence type="ECO:0000256" key="10">
    <source>
        <dbReference type="ARBA" id="ARBA00023136"/>
    </source>
</evidence>
<evidence type="ECO:0000256" key="12">
    <source>
        <dbReference type="ARBA" id="ARBA00025078"/>
    </source>
</evidence>
<evidence type="ECO:0000256" key="2">
    <source>
        <dbReference type="ARBA" id="ARBA00010690"/>
    </source>
</evidence>
<keyword evidence="15" id="KW-0966">Cell projection</keyword>
<dbReference type="KEGG" id="cbw:RR42_s3133"/>
<evidence type="ECO:0000256" key="8">
    <source>
        <dbReference type="ARBA" id="ARBA00022927"/>
    </source>
</evidence>
<dbReference type="PANTHER" id="PTHR30531">
    <property type="entry name" value="FLAGELLAR BIOSYNTHETIC PROTEIN FLHB"/>
    <property type="match status" value="1"/>
</dbReference>
<evidence type="ECO:0000256" key="3">
    <source>
        <dbReference type="ARBA" id="ARBA00021622"/>
    </source>
</evidence>
<dbReference type="EMBL" id="CP062804">
    <property type="protein sequence ID" value="QOT79709.1"/>
    <property type="molecule type" value="Genomic_DNA"/>
</dbReference>
<dbReference type="RefSeq" id="WP_043357012.1">
    <property type="nucleotide sequence ID" value="NZ_CP010537.1"/>
</dbReference>
<keyword evidence="10 13" id="KW-0472">Membrane</keyword>
<evidence type="ECO:0000313" key="15">
    <source>
        <dbReference type="EMBL" id="AJG24714.1"/>
    </source>
</evidence>
<dbReference type="GO" id="GO:0005886">
    <property type="term" value="C:plasma membrane"/>
    <property type="evidence" value="ECO:0007669"/>
    <property type="project" value="UniProtKB-SubCell"/>
</dbReference>
<comment type="subcellular location">
    <subcellularLocation>
        <location evidence="1">Cell membrane</location>
        <topology evidence="1">Multi-pass membrane protein</topology>
    </subcellularLocation>
</comment>
<evidence type="ECO:0000256" key="14">
    <source>
        <dbReference type="SAM" id="MobiDB-lite"/>
    </source>
</evidence>
<evidence type="ECO:0000256" key="6">
    <source>
        <dbReference type="ARBA" id="ARBA00022692"/>
    </source>
</evidence>
<name>A0A0C4YS18_9BURK</name>
<keyword evidence="9 13" id="KW-1133">Transmembrane helix</keyword>
<dbReference type="FunFam" id="3.40.1690.10:FF:000001">
    <property type="entry name" value="Flagellar biosynthetic protein FlhB"/>
    <property type="match status" value="1"/>
</dbReference>
<dbReference type="SUPFAM" id="SSF160544">
    <property type="entry name" value="EscU C-terminal domain-like"/>
    <property type="match status" value="1"/>
</dbReference>
<feature type="transmembrane region" description="Helical" evidence="13">
    <location>
        <begin position="84"/>
        <end position="111"/>
    </location>
</feature>
<evidence type="ECO:0000256" key="13">
    <source>
        <dbReference type="RuleBase" id="RU364091"/>
    </source>
</evidence>
<reference evidence="15 17" key="1">
    <citation type="journal article" date="2015" name="Genome Announc.">
        <title>Complete Genome Sequence of Cupriavidus basilensis 4G11, Isolated from the Oak Ridge Field Research Center Site.</title>
        <authorList>
            <person name="Ray J."/>
            <person name="Waters R.J."/>
            <person name="Skerker J.M."/>
            <person name="Kuehl J.V."/>
            <person name="Price M.N."/>
            <person name="Huang J."/>
            <person name="Chakraborty R."/>
            <person name="Arkin A.P."/>
            <person name="Deutschbauer A."/>
        </authorList>
    </citation>
    <scope>NUCLEOTIDE SEQUENCE [LARGE SCALE GENOMIC DNA]</scope>
    <source>
        <strain evidence="15">4G11</strain>
    </source>
</reference>
<organism evidence="15 17">
    <name type="scientific">Cupriavidus basilensis</name>
    <dbReference type="NCBI Taxonomy" id="68895"/>
    <lineage>
        <taxon>Bacteria</taxon>
        <taxon>Pseudomonadati</taxon>
        <taxon>Pseudomonadota</taxon>
        <taxon>Betaproteobacteria</taxon>
        <taxon>Burkholderiales</taxon>
        <taxon>Burkholderiaceae</taxon>
        <taxon>Cupriavidus</taxon>
    </lineage>
</organism>
<sequence>MSEESDLEKTEPASARRLEKAREEGQVVRSRELATLIMLMSGVVGLWTLGGTLASKLDAVLHASLAFEPAIAFDTTRMMSRFGIAVWEGLLAFLPLLLFFGAAALAGPMLLGGWMFSAKSFAPDFSRLSPLKGLGRLFSSQSLVELAKAIAKALLVGSVAGWVLWRRLPEAIALMSAPIHEALLHMLEMVLSCSAMVAGSLVLVAALDVPWQYWTFYKKLRMTKEEVKQEHKDSEGDPHIKGRIRQQQRAMAKRRMMSEVPKADVVVTNPTHFAVALRYEEGRMSAPRVVAKGSDAIAARIREIAVENGVPLLSAPPLARALHRHVELGREIPAGLYTSVAEVLAWVYQLKHWHHSSGPHPAAPSDLLVPDELAVPESQA</sequence>
<reference evidence="16 18" key="2">
    <citation type="submission" date="2020-10" db="EMBL/GenBank/DDBJ databases">
        <title>Complete genome sequence of Cupriavidus basilensis CCUG 49340T.</title>
        <authorList>
            <person name="Salva-Serra F."/>
            <person name="Donoso R.A."/>
            <person name="Cho K.H."/>
            <person name="Yoo J.A."/>
            <person name="Lee K."/>
            <person name="Yoon S.-H."/>
            <person name="Perez-Pantoja D."/>
            <person name="Moore E.R.B."/>
        </authorList>
    </citation>
    <scope>NUCLEOTIDE SEQUENCE [LARGE SCALE GENOMIC DNA]</scope>
    <source>
        <strain evidence="18">CCUG 49340</strain>
        <strain evidence="16">DSM 11853</strain>
    </source>
</reference>
<evidence type="ECO:0000256" key="9">
    <source>
        <dbReference type="ARBA" id="ARBA00022989"/>
    </source>
</evidence>
<keyword evidence="11 13" id="KW-1006">Bacterial flagellum protein export</keyword>
<dbReference type="PRINTS" id="PR00950">
    <property type="entry name" value="TYPE3IMSPROT"/>
</dbReference>
<evidence type="ECO:0000313" key="17">
    <source>
        <dbReference type="Proteomes" id="UP000031843"/>
    </source>
</evidence>
<dbReference type="InterPro" id="IPR029025">
    <property type="entry name" value="T3SS_substrate_exporter_C"/>
</dbReference>
<evidence type="ECO:0000256" key="5">
    <source>
        <dbReference type="ARBA" id="ARBA00022475"/>
    </source>
</evidence>
<evidence type="ECO:0000256" key="7">
    <source>
        <dbReference type="ARBA" id="ARBA00022795"/>
    </source>
</evidence>
<gene>
    <name evidence="13 16" type="primary">flhB</name>
    <name evidence="16" type="ORF">F7R26_034070</name>
    <name evidence="15" type="ORF">RR42_s3133</name>
</gene>
<keyword evidence="15" id="KW-0282">Flagellum</keyword>
<dbReference type="EMBL" id="CP010537">
    <property type="protein sequence ID" value="AJG24714.1"/>
    <property type="molecule type" value="Genomic_DNA"/>
</dbReference>
<keyword evidence="6 13" id="KW-0812">Transmembrane</keyword>
<dbReference type="InterPro" id="IPR006136">
    <property type="entry name" value="FlhB"/>
</dbReference>
<evidence type="ECO:0000256" key="11">
    <source>
        <dbReference type="ARBA" id="ARBA00023225"/>
    </source>
</evidence>
<dbReference type="GO" id="GO:0044780">
    <property type="term" value="P:bacterial-type flagellum assembly"/>
    <property type="evidence" value="ECO:0007669"/>
    <property type="project" value="InterPro"/>
</dbReference>
<feature type="transmembrane region" description="Helical" evidence="13">
    <location>
        <begin position="33"/>
        <end position="54"/>
    </location>
</feature>
<dbReference type="NCBIfam" id="TIGR00328">
    <property type="entry name" value="flhB"/>
    <property type="match status" value="1"/>
</dbReference>
<accession>A0A0C4YS18</accession>
<dbReference type="Proteomes" id="UP000397656">
    <property type="component" value="Chromosome 2"/>
</dbReference>
<dbReference type="GO" id="GO:0009306">
    <property type="term" value="P:protein secretion"/>
    <property type="evidence" value="ECO:0007669"/>
    <property type="project" value="InterPro"/>
</dbReference>
<dbReference type="OrthoDB" id="9807950at2"/>
<feature type="region of interest" description="Disordered" evidence="14">
    <location>
        <begin position="1"/>
        <end position="22"/>
    </location>
</feature>
<comment type="similarity">
    <text evidence="2 13">Belongs to the type III secretion exporter family.</text>
</comment>
<evidence type="ECO:0000256" key="4">
    <source>
        <dbReference type="ARBA" id="ARBA00022448"/>
    </source>
</evidence>
<evidence type="ECO:0000313" key="16">
    <source>
        <dbReference type="EMBL" id="QOT79709.1"/>
    </source>
</evidence>
<dbReference type="STRING" id="68895.RR42_s3133"/>
<dbReference type="MEROPS" id="N06.A01"/>
<dbReference type="PANTHER" id="PTHR30531:SF12">
    <property type="entry name" value="FLAGELLAR BIOSYNTHETIC PROTEIN FLHB"/>
    <property type="match status" value="1"/>
</dbReference>
<dbReference type="Proteomes" id="UP000031843">
    <property type="component" value="Chromosome secondary"/>
</dbReference>
<proteinExistence type="inferred from homology"/>
<feature type="compositionally biased region" description="Basic and acidic residues" evidence="14">
    <location>
        <begin position="7"/>
        <end position="22"/>
    </location>
</feature>
<keyword evidence="4 13" id="KW-0813">Transport</keyword>
<protein>
    <recommendedName>
        <fullName evidence="3 13">Flagellar biosynthetic protein FlhB</fullName>
    </recommendedName>
</protein>
<dbReference type="InterPro" id="IPR006135">
    <property type="entry name" value="T3SS_substrate_exporter"/>
</dbReference>
<evidence type="ECO:0000256" key="1">
    <source>
        <dbReference type="ARBA" id="ARBA00004651"/>
    </source>
</evidence>
<comment type="function">
    <text evidence="12 13">Required for formation of the rod structure in the basal body of the flagellar apparatus. Together with FliI and FliH, may constitute the export apparatus of flagellin.</text>
</comment>